<keyword evidence="3" id="KW-0732">Signal</keyword>
<keyword evidence="6" id="KW-1185">Reference proteome</keyword>
<evidence type="ECO:0000256" key="1">
    <source>
        <dbReference type="ARBA" id="ARBA00023239"/>
    </source>
</evidence>
<feature type="chain" id="PRO_5046550445" evidence="3">
    <location>
        <begin position="30"/>
        <end position="332"/>
    </location>
</feature>
<dbReference type="Pfam" id="PF00544">
    <property type="entry name" value="Pectate_lyase_4"/>
    <property type="match status" value="1"/>
</dbReference>
<keyword evidence="2" id="KW-0624">Polysaccharide degradation</keyword>
<organism evidence="5 6">
    <name type="scientific">Streptomyces litchfieldiae</name>
    <dbReference type="NCBI Taxonomy" id="3075543"/>
    <lineage>
        <taxon>Bacteria</taxon>
        <taxon>Bacillati</taxon>
        <taxon>Actinomycetota</taxon>
        <taxon>Actinomycetes</taxon>
        <taxon>Kitasatosporales</taxon>
        <taxon>Streptomycetaceae</taxon>
        <taxon>Streptomyces</taxon>
    </lineage>
</organism>
<keyword evidence="1 2" id="KW-0456">Lyase</keyword>
<evidence type="ECO:0000313" key="5">
    <source>
        <dbReference type="EMBL" id="MDT0347147.1"/>
    </source>
</evidence>
<dbReference type="PANTHER" id="PTHR31683:SF18">
    <property type="entry name" value="PECTATE LYASE 21-RELATED"/>
    <property type="match status" value="1"/>
</dbReference>
<feature type="signal peptide" evidence="3">
    <location>
        <begin position="1"/>
        <end position="29"/>
    </location>
</feature>
<evidence type="ECO:0000259" key="4">
    <source>
        <dbReference type="SMART" id="SM00656"/>
    </source>
</evidence>
<proteinExistence type="inferred from homology"/>
<comment type="caution">
    <text evidence="5">The sequence shown here is derived from an EMBL/GenBank/DDBJ whole genome shotgun (WGS) entry which is preliminary data.</text>
</comment>
<evidence type="ECO:0000256" key="3">
    <source>
        <dbReference type="SAM" id="SignalP"/>
    </source>
</evidence>
<protein>
    <submittedName>
        <fullName evidence="5">Right-handed parallel beta-helix repeat-containing protein</fullName>
    </submittedName>
</protein>
<comment type="similarity">
    <text evidence="2">Belongs to the polysaccharide lyase 1 family.</text>
</comment>
<dbReference type="InterPro" id="IPR012334">
    <property type="entry name" value="Pectin_lyas_fold"/>
</dbReference>
<dbReference type="InterPro" id="IPR006311">
    <property type="entry name" value="TAT_signal"/>
</dbReference>
<reference evidence="6" key="1">
    <citation type="submission" date="2023-07" db="EMBL/GenBank/DDBJ databases">
        <title>30 novel species of actinomycetes from the DSMZ collection.</title>
        <authorList>
            <person name="Nouioui I."/>
        </authorList>
    </citation>
    <scope>NUCLEOTIDE SEQUENCE [LARGE SCALE GENOMIC DNA]</scope>
    <source>
        <strain evidence="6">DSM 44938</strain>
    </source>
</reference>
<dbReference type="InterPro" id="IPR011050">
    <property type="entry name" value="Pectin_lyase_fold/virulence"/>
</dbReference>
<dbReference type="InterPro" id="IPR045032">
    <property type="entry name" value="PEL"/>
</dbReference>
<comment type="subcellular location">
    <subcellularLocation>
        <location evidence="2">Secreted</location>
    </subcellularLocation>
</comment>
<dbReference type="PANTHER" id="PTHR31683">
    <property type="entry name" value="PECTATE LYASE 18-RELATED"/>
    <property type="match status" value="1"/>
</dbReference>
<dbReference type="InterPro" id="IPR002022">
    <property type="entry name" value="Pec_lyase"/>
</dbReference>
<dbReference type="Gene3D" id="2.160.20.10">
    <property type="entry name" value="Single-stranded right-handed beta-helix, Pectin lyase-like"/>
    <property type="match status" value="1"/>
</dbReference>
<dbReference type="InterPro" id="IPR006626">
    <property type="entry name" value="PbH1"/>
</dbReference>
<dbReference type="SUPFAM" id="SSF51126">
    <property type="entry name" value="Pectin lyase-like"/>
    <property type="match status" value="1"/>
</dbReference>
<evidence type="ECO:0000313" key="6">
    <source>
        <dbReference type="Proteomes" id="UP001183246"/>
    </source>
</evidence>
<dbReference type="SMART" id="SM00656">
    <property type="entry name" value="Amb_all"/>
    <property type="match status" value="1"/>
</dbReference>
<sequence>MTKTFVTRRRWWIAASAVAVGGSLLGVQAAASGAAAPAAWSNTPEGFASTDGGTTGGAGGETVTVDTFEELNQYATAEEPYIIRVDGTIEYEQMGYEVRVASNKTIVGVGTGGEIVGGGFFLNEVSNVIVRNLTIRDTRMPDDDPGDDDYDYDAIQMDGADHVWIDHNRLERMNDGLIDSREDTTNLTVSWNIINENNKTFGIGWTDNVTARITIHHNWFTDTNARNPSIDNVANAHLYNNYLQNTGSGNWSRGSSNTVIENSYFEGVTDPYYITDDAQLVESGSIVVDSEGDRQTGGDGFDPGSFYDYTLDPASEVPALLEAGAGPQADIS</sequence>
<dbReference type="Proteomes" id="UP001183246">
    <property type="component" value="Unassembled WGS sequence"/>
</dbReference>
<dbReference type="SMART" id="SM00710">
    <property type="entry name" value="PbH1"/>
    <property type="match status" value="4"/>
</dbReference>
<dbReference type="PROSITE" id="PS51318">
    <property type="entry name" value="TAT"/>
    <property type="match status" value="1"/>
</dbReference>
<evidence type="ECO:0000256" key="2">
    <source>
        <dbReference type="RuleBase" id="RU361173"/>
    </source>
</evidence>
<keyword evidence="2" id="KW-0964">Secreted</keyword>
<dbReference type="RefSeq" id="WP_311708272.1">
    <property type="nucleotide sequence ID" value="NZ_JAVREL010000028.1"/>
</dbReference>
<feature type="domain" description="Pectate lyase" evidence="4">
    <location>
        <begin position="61"/>
        <end position="271"/>
    </location>
</feature>
<name>A0ABU2MZR8_9ACTN</name>
<gene>
    <name evidence="5" type="ORF">RM590_31895</name>
</gene>
<dbReference type="EMBL" id="JAVREL010000028">
    <property type="protein sequence ID" value="MDT0347147.1"/>
    <property type="molecule type" value="Genomic_DNA"/>
</dbReference>
<accession>A0ABU2MZR8</accession>
<keyword evidence="2" id="KW-0119">Carbohydrate metabolism</keyword>